<dbReference type="InterPro" id="IPR032713">
    <property type="entry name" value="EmrE"/>
</dbReference>
<feature type="transmembrane region" description="Helical" evidence="1">
    <location>
        <begin position="165"/>
        <end position="182"/>
    </location>
</feature>
<feature type="transmembrane region" description="Helical" evidence="1">
    <location>
        <begin position="235"/>
        <end position="255"/>
    </location>
</feature>
<sequence>MSSSPPAAALPYRAMLLATLGAVLFSSTFLLNRLMATTGGPWVWTAVLRYAYTALLLVGWLLVRREWGPFWLFWRGSWRIWVLWGSVGIGVFYSLIAVAAQFSPAWLIAGSFQLVLLSGLLLTPVIYTDHRAALNFPAMRMAGLVVIGVLLMQVPNLVEGFSGRALLGFALVVLSTVLYPLANRKVLVYLETTGARISAAQMVLGLTLGSLPFWALLSIWGSLSGPGPTPQQWGYTFVVALLAGVLATGLFYYALALVGHNATHLGAVEATQTVELLATVTLEVTLLGAPLPPVISWVGMGLVVVGIVLYSRL</sequence>
<keyword evidence="1" id="KW-0472">Membrane</keyword>
<dbReference type="Proteomes" id="UP000829647">
    <property type="component" value="Chromosome"/>
</dbReference>
<feature type="transmembrane region" description="Helical" evidence="1">
    <location>
        <begin position="43"/>
        <end position="63"/>
    </location>
</feature>
<gene>
    <name evidence="2" type="ORF">MWH26_01750</name>
</gene>
<feature type="transmembrane region" description="Helical" evidence="1">
    <location>
        <begin position="139"/>
        <end position="158"/>
    </location>
</feature>
<feature type="transmembrane region" description="Helical" evidence="1">
    <location>
        <begin position="12"/>
        <end position="31"/>
    </location>
</feature>
<evidence type="ECO:0000313" key="3">
    <source>
        <dbReference type="Proteomes" id="UP000829647"/>
    </source>
</evidence>
<keyword evidence="1" id="KW-1133">Transmembrane helix</keyword>
<name>A0ABY4JA04_9BACT</name>
<dbReference type="RefSeq" id="WP_247975798.1">
    <property type="nucleotide sequence ID" value="NZ_CP095848.1"/>
</dbReference>
<keyword evidence="1" id="KW-0812">Transmembrane</keyword>
<keyword evidence="3" id="KW-1185">Reference proteome</keyword>
<proteinExistence type="predicted"/>
<reference evidence="2 3" key="1">
    <citation type="submission" date="2022-04" db="EMBL/GenBank/DDBJ databases">
        <title>Hymenobacter sp. isolated from the air.</title>
        <authorList>
            <person name="Won M."/>
            <person name="Lee C.-M."/>
            <person name="Woen H.-Y."/>
            <person name="Kwon S.-W."/>
        </authorList>
    </citation>
    <scope>NUCLEOTIDE SEQUENCE [LARGE SCALE GENOMIC DNA]</scope>
    <source>
        <strain evidence="3">5516 S-25</strain>
    </source>
</reference>
<dbReference type="Pfam" id="PF13536">
    <property type="entry name" value="EmrE"/>
    <property type="match status" value="1"/>
</dbReference>
<feature type="transmembrane region" description="Helical" evidence="1">
    <location>
        <begin position="202"/>
        <end position="223"/>
    </location>
</feature>
<accession>A0ABY4JA04</accession>
<evidence type="ECO:0000256" key="1">
    <source>
        <dbReference type="SAM" id="Phobius"/>
    </source>
</evidence>
<feature type="transmembrane region" description="Helical" evidence="1">
    <location>
        <begin position="294"/>
        <end position="311"/>
    </location>
</feature>
<organism evidence="2 3">
    <name type="scientific">Hymenobacter sublimis</name>
    <dbReference type="NCBI Taxonomy" id="2933777"/>
    <lineage>
        <taxon>Bacteria</taxon>
        <taxon>Pseudomonadati</taxon>
        <taxon>Bacteroidota</taxon>
        <taxon>Cytophagia</taxon>
        <taxon>Cytophagales</taxon>
        <taxon>Hymenobacteraceae</taxon>
        <taxon>Hymenobacter</taxon>
    </lineage>
</organism>
<feature type="transmembrane region" description="Helical" evidence="1">
    <location>
        <begin position="78"/>
        <end position="98"/>
    </location>
</feature>
<evidence type="ECO:0000313" key="2">
    <source>
        <dbReference type="EMBL" id="UPL49648.1"/>
    </source>
</evidence>
<feature type="transmembrane region" description="Helical" evidence="1">
    <location>
        <begin position="105"/>
        <end position="127"/>
    </location>
</feature>
<dbReference type="EMBL" id="CP095848">
    <property type="protein sequence ID" value="UPL49648.1"/>
    <property type="molecule type" value="Genomic_DNA"/>
</dbReference>
<protein>
    <submittedName>
        <fullName evidence="2">Multidrug resistance efflux transporter family protein</fullName>
    </submittedName>
</protein>